<accession>A0A4C1X011</accession>
<evidence type="ECO:0000313" key="1">
    <source>
        <dbReference type="EMBL" id="GBP55677.1"/>
    </source>
</evidence>
<dbReference type="Proteomes" id="UP000299102">
    <property type="component" value="Unassembled WGS sequence"/>
</dbReference>
<comment type="caution">
    <text evidence="1">The sequence shown here is derived from an EMBL/GenBank/DDBJ whole genome shotgun (WGS) entry which is preliminary data.</text>
</comment>
<dbReference type="AlphaFoldDB" id="A0A4C1X011"/>
<organism evidence="1 2">
    <name type="scientific">Eumeta variegata</name>
    <name type="common">Bagworm moth</name>
    <name type="synonym">Eumeta japonica</name>
    <dbReference type="NCBI Taxonomy" id="151549"/>
    <lineage>
        <taxon>Eukaryota</taxon>
        <taxon>Metazoa</taxon>
        <taxon>Ecdysozoa</taxon>
        <taxon>Arthropoda</taxon>
        <taxon>Hexapoda</taxon>
        <taxon>Insecta</taxon>
        <taxon>Pterygota</taxon>
        <taxon>Neoptera</taxon>
        <taxon>Endopterygota</taxon>
        <taxon>Lepidoptera</taxon>
        <taxon>Glossata</taxon>
        <taxon>Ditrysia</taxon>
        <taxon>Tineoidea</taxon>
        <taxon>Psychidae</taxon>
        <taxon>Oiketicinae</taxon>
        <taxon>Eumeta</taxon>
    </lineage>
</organism>
<dbReference type="EMBL" id="BGZK01000675">
    <property type="protein sequence ID" value="GBP55677.1"/>
    <property type="molecule type" value="Genomic_DNA"/>
</dbReference>
<name>A0A4C1X011_EUMVA</name>
<keyword evidence="2" id="KW-1185">Reference proteome</keyword>
<reference evidence="1 2" key="1">
    <citation type="journal article" date="2019" name="Commun. Biol.">
        <title>The bagworm genome reveals a unique fibroin gene that provides high tensile strength.</title>
        <authorList>
            <person name="Kono N."/>
            <person name="Nakamura H."/>
            <person name="Ohtoshi R."/>
            <person name="Tomita M."/>
            <person name="Numata K."/>
            <person name="Arakawa K."/>
        </authorList>
    </citation>
    <scope>NUCLEOTIDE SEQUENCE [LARGE SCALE GENOMIC DNA]</scope>
</reference>
<gene>
    <name evidence="1" type="ORF">EVAR_18968_1</name>
</gene>
<protein>
    <submittedName>
        <fullName evidence="1">Uncharacterized protein</fullName>
    </submittedName>
</protein>
<sequence>MGAVDVIRFRTVVSTIKAKSARSSTPPFGLPLRRFPRCCEIAIDYSQYLILIFRVRSWACAEIGGERRVRRYILLHQSRAIVSYLGRPCKNSQ</sequence>
<proteinExistence type="predicted"/>
<evidence type="ECO:0000313" key="2">
    <source>
        <dbReference type="Proteomes" id="UP000299102"/>
    </source>
</evidence>